<dbReference type="PANTHER" id="PTHR16515:SF49">
    <property type="entry name" value="GASTRULA ZINC FINGER PROTEIN XLCGF49.1-LIKE-RELATED"/>
    <property type="match status" value="1"/>
</dbReference>
<dbReference type="VEuPathDB" id="VectorBase:PPAI003954"/>
<keyword evidence="4" id="KW-0863">Zinc-finger</keyword>
<dbReference type="SUPFAM" id="SSF57667">
    <property type="entry name" value="beta-beta-alpha zinc fingers"/>
    <property type="match status" value="1"/>
</dbReference>
<keyword evidence="8" id="KW-0804">Transcription</keyword>
<dbReference type="SMART" id="SM00355">
    <property type="entry name" value="ZnF_C2H2"/>
    <property type="match status" value="2"/>
</dbReference>
<keyword evidence="2" id="KW-0479">Metal-binding</keyword>
<dbReference type="PANTHER" id="PTHR16515">
    <property type="entry name" value="PR DOMAIN ZINC FINGER PROTEIN"/>
    <property type="match status" value="1"/>
</dbReference>
<dbReference type="Pfam" id="PF00096">
    <property type="entry name" value="zf-C2H2"/>
    <property type="match status" value="2"/>
</dbReference>
<keyword evidence="3" id="KW-0677">Repeat</keyword>
<dbReference type="GO" id="GO:0008270">
    <property type="term" value="F:zinc ion binding"/>
    <property type="evidence" value="ECO:0007669"/>
    <property type="project" value="UniProtKB-KW"/>
</dbReference>
<dbReference type="VEuPathDB" id="VectorBase:PPAPM1_001574"/>
<protein>
    <recommendedName>
        <fullName evidence="11">C2H2-type domain-containing protein</fullName>
    </recommendedName>
</protein>
<dbReference type="AlphaFoldDB" id="A0A1B0D8T1"/>
<feature type="compositionally biased region" description="Basic and acidic residues" evidence="10">
    <location>
        <begin position="135"/>
        <end position="151"/>
    </location>
</feature>
<keyword evidence="9" id="KW-0539">Nucleus</keyword>
<evidence type="ECO:0000256" key="9">
    <source>
        <dbReference type="ARBA" id="ARBA00023242"/>
    </source>
</evidence>
<dbReference type="GO" id="GO:0010468">
    <property type="term" value="P:regulation of gene expression"/>
    <property type="evidence" value="ECO:0007669"/>
    <property type="project" value="TreeGrafter"/>
</dbReference>
<feature type="domain" description="C2H2-type" evidence="11">
    <location>
        <begin position="108"/>
        <end position="136"/>
    </location>
</feature>
<keyword evidence="6" id="KW-0805">Transcription regulation</keyword>
<comment type="subcellular location">
    <subcellularLocation>
        <location evidence="1">Nucleus</location>
    </subcellularLocation>
</comment>
<evidence type="ECO:0000256" key="5">
    <source>
        <dbReference type="ARBA" id="ARBA00022833"/>
    </source>
</evidence>
<dbReference type="PROSITE" id="PS50157">
    <property type="entry name" value="ZINC_FINGER_C2H2_2"/>
    <property type="match status" value="2"/>
</dbReference>
<accession>A0A1B0D8T1</accession>
<name>A0A1B0D8T1_PHLPP</name>
<evidence type="ECO:0000313" key="13">
    <source>
        <dbReference type="Proteomes" id="UP000092462"/>
    </source>
</evidence>
<dbReference type="Gene3D" id="3.30.160.60">
    <property type="entry name" value="Classic Zinc Finger"/>
    <property type="match status" value="2"/>
</dbReference>
<dbReference type="Proteomes" id="UP000092462">
    <property type="component" value="Unassembled WGS sequence"/>
</dbReference>
<dbReference type="GO" id="GO:0003677">
    <property type="term" value="F:DNA binding"/>
    <property type="evidence" value="ECO:0007669"/>
    <property type="project" value="UniProtKB-KW"/>
</dbReference>
<dbReference type="InterPro" id="IPR050331">
    <property type="entry name" value="Zinc_finger"/>
</dbReference>
<evidence type="ECO:0000256" key="4">
    <source>
        <dbReference type="ARBA" id="ARBA00022771"/>
    </source>
</evidence>
<dbReference type="EMBL" id="AJVK01027707">
    <property type="status" value="NOT_ANNOTATED_CDS"/>
    <property type="molecule type" value="Genomic_DNA"/>
</dbReference>
<dbReference type="FunFam" id="3.30.160.60:FF:000145">
    <property type="entry name" value="Zinc finger protein 574"/>
    <property type="match status" value="1"/>
</dbReference>
<organism evidence="12 13">
    <name type="scientific">Phlebotomus papatasi</name>
    <name type="common">Sandfly</name>
    <dbReference type="NCBI Taxonomy" id="29031"/>
    <lineage>
        <taxon>Eukaryota</taxon>
        <taxon>Metazoa</taxon>
        <taxon>Ecdysozoa</taxon>
        <taxon>Arthropoda</taxon>
        <taxon>Hexapoda</taxon>
        <taxon>Insecta</taxon>
        <taxon>Pterygota</taxon>
        <taxon>Neoptera</taxon>
        <taxon>Endopterygota</taxon>
        <taxon>Diptera</taxon>
        <taxon>Nematocera</taxon>
        <taxon>Psychodoidea</taxon>
        <taxon>Psychodidae</taxon>
        <taxon>Phlebotomus</taxon>
        <taxon>Phlebotomus</taxon>
    </lineage>
</organism>
<dbReference type="PROSITE" id="PS00028">
    <property type="entry name" value="ZINC_FINGER_C2H2_1"/>
    <property type="match status" value="1"/>
</dbReference>
<evidence type="ECO:0000256" key="1">
    <source>
        <dbReference type="ARBA" id="ARBA00004123"/>
    </source>
</evidence>
<evidence type="ECO:0000256" key="8">
    <source>
        <dbReference type="ARBA" id="ARBA00023163"/>
    </source>
</evidence>
<reference evidence="12" key="1">
    <citation type="submission" date="2022-08" db="UniProtKB">
        <authorList>
            <consortium name="EnsemblMetazoa"/>
        </authorList>
    </citation>
    <scope>IDENTIFICATION</scope>
    <source>
        <strain evidence="12">Israel</strain>
    </source>
</reference>
<keyword evidence="5" id="KW-0862">Zinc</keyword>
<keyword evidence="13" id="KW-1185">Reference proteome</keyword>
<evidence type="ECO:0000256" key="7">
    <source>
        <dbReference type="ARBA" id="ARBA00023125"/>
    </source>
</evidence>
<dbReference type="GO" id="GO:0005634">
    <property type="term" value="C:nucleus"/>
    <property type="evidence" value="ECO:0007669"/>
    <property type="project" value="UniProtKB-SubCell"/>
</dbReference>
<evidence type="ECO:0000256" key="6">
    <source>
        <dbReference type="ARBA" id="ARBA00023015"/>
    </source>
</evidence>
<feature type="compositionally biased region" description="Basic residues" evidence="10">
    <location>
        <begin position="125"/>
        <end position="134"/>
    </location>
</feature>
<dbReference type="InterPro" id="IPR036236">
    <property type="entry name" value="Znf_C2H2_sf"/>
</dbReference>
<dbReference type="EnsemblMetazoa" id="PPAI003954-RA">
    <property type="protein sequence ID" value="PPAI003954-PA"/>
    <property type="gene ID" value="PPAI003954"/>
</dbReference>
<evidence type="ECO:0000259" key="11">
    <source>
        <dbReference type="PROSITE" id="PS50157"/>
    </source>
</evidence>
<sequence length="151" mass="17782">MVKLKAEENKVRIFFKSVIVTEEYAVQGDPRSYLGDHNGKTPAVEVHFDVLEVEEKENHKEMPVQKVKRKVKRDNQKRPYECSECGKCFKTQGHRKEHMATHSKEKKFRCPICFKEFTFGTNLGRHRRTSKTCKKTPEEYNEPKLPTKPEN</sequence>
<keyword evidence="7" id="KW-0238">DNA-binding</keyword>
<evidence type="ECO:0000256" key="3">
    <source>
        <dbReference type="ARBA" id="ARBA00022737"/>
    </source>
</evidence>
<proteinExistence type="predicted"/>
<evidence type="ECO:0000256" key="2">
    <source>
        <dbReference type="ARBA" id="ARBA00022723"/>
    </source>
</evidence>
<evidence type="ECO:0000256" key="10">
    <source>
        <dbReference type="SAM" id="MobiDB-lite"/>
    </source>
</evidence>
<feature type="domain" description="C2H2-type" evidence="11">
    <location>
        <begin position="80"/>
        <end position="107"/>
    </location>
</feature>
<dbReference type="InterPro" id="IPR013087">
    <property type="entry name" value="Znf_C2H2_type"/>
</dbReference>
<evidence type="ECO:0000313" key="12">
    <source>
        <dbReference type="EnsemblMetazoa" id="PPAI003954-PA"/>
    </source>
</evidence>
<feature type="region of interest" description="Disordered" evidence="10">
    <location>
        <begin position="125"/>
        <end position="151"/>
    </location>
</feature>